<keyword evidence="5 8" id="KW-0418">Kinase</keyword>
<dbReference type="PRINTS" id="PR00476">
    <property type="entry name" value="PHFRCTKINASE"/>
</dbReference>
<dbReference type="InterPro" id="IPR050929">
    <property type="entry name" value="PFKA"/>
</dbReference>
<feature type="active site" description="Proton acceptor" evidence="8">
    <location>
        <position position="138"/>
    </location>
</feature>
<feature type="binding site" evidence="8">
    <location>
        <begin position="295"/>
        <end position="298"/>
    </location>
    <ligand>
        <name>substrate</name>
    </ligand>
</feature>
<dbReference type="Gene3D" id="3.40.50.450">
    <property type="match status" value="1"/>
</dbReference>
<comment type="pathway">
    <text evidence="8">Carbohydrate degradation; glycolysis; D-glyceraldehyde 3-phosphate and glycerone phosphate from D-glucose: step 3/4.</text>
</comment>
<feature type="binding site" evidence="8">
    <location>
        <begin position="180"/>
        <end position="182"/>
    </location>
    <ligand>
        <name>substrate</name>
    </ligand>
</feature>
<dbReference type="Pfam" id="PF00365">
    <property type="entry name" value="PFK"/>
    <property type="match status" value="1"/>
</dbReference>
<comment type="function">
    <text evidence="2 8">Catalyzes the phosphorylation of D-fructose 6-phosphate, the first committing step of glycolysis. Uses inorganic phosphate (PPi) as phosphoryl donor instead of ATP like common ATP-dependent phosphofructokinases (ATP-PFKs), which renders the reaction reversible, and can thus function both in glycolysis and gluconeogenesis. Consistently, PPi-PFK can replace the enzymes of both the forward (ATP-PFK) and reverse (fructose-bisphosphatase (FBPase)) reactions.</text>
</comment>
<feature type="site" description="Important for catalytic activity and substrate specificity; stabilizes the transition state when the phosphoryl donor is PPi; prevents ATP from binding by mimicking the alpha-phosphate group of ATP" evidence="8">
    <location>
        <position position="109"/>
    </location>
</feature>
<keyword evidence="4 8" id="KW-0479">Metal-binding</keyword>
<evidence type="ECO:0000256" key="7">
    <source>
        <dbReference type="ARBA" id="ARBA00048072"/>
    </source>
</evidence>
<dbReference type="EC" id="2.7.1.90" evidence="8"/>
<dbReference type="AlphaFoldDB" id="A0A3Q9BR94"/>
<comment type="catalytic activity">
    <reaction evidence="7 8">
        <text>beta-D-fructose 6-phosphate + diphosphate = beta-D-fructose 1,6-bisphosphate + phosphate + H(+)</text>
        <dbReference type="Rhea" id="RHEA:13613"/>
        <dbReference type="ChEBI" id="CHEBI:15378"/>
        <dbReference type="ChEBI" id="CHEBI:32966"/>
        <dbReference type="ChEBI" id="CHEBI:33019"/>
        <dbReference type="ChEBI" id="CHEBI:43474"/>
        <dbReference type="ChEBI" id="CHEBI:57634"/>
        <dbReference type="EC" id="2.7.1.90"/>
    </reaction>
</comment>
<dbReference type="SUPFAM" id="SSF53784">
    <property type="entry name" value="Phosphofructokinase"/>
    <property type="match status" value="1"/>
</dbReference>
<evidence type="ECO:0000256" key="2">
    <source>
        <dbReference type="ARBA" id="ARBA00003138"/>
    </source>
</evidence>
<organism evidence="10 11">
    <name type="scientific">Undibacterium parvum</name>
    <dbReference type="NCBI Taxonomy" id="401471"/>
    <lineage>
        <taxon>Bacteria</taxon>
        <taxon>Pseudomonadati</taxon>
        <taxon>Pseudomonadota</taxon>
        <taxon>Betaproteobacteria</taxon>
        <taxon>Burkholderiales</taxon>
        <taxon>Oxalobacteraceae</taxon>
        <taxon>Undibacterium</taxon>
    </lineage>
</organism>
<keyword evidence="11" id="KW-1185">Reference proteome</keyword>
<evidence type="ECO:0000313" key="11">
    <source>
        <dbReference type="Proteomes" id="UP000275663"/>
    </source>
</evidence>
<feature type="binding site" evidence="8">
    <location>
        <begin position="136"/>
        <end position="138"/>
    </location>
    <ligand>
        <name>substrate</name>
    </ligand>
</feature>
<evidence type="ECO:0000256" key="5">
    <source>
        <dbReference type="ARBA" id="ARBA00022777"/>
    </source>
</evidence>
<evidence type="ECO:0000256" key="6">
    <source>
        <dbReference type="ARBA" id="ARBA00022842"/>
    </source>
</evidence>
<protein>
    <recommendedName>
        <fullName evidence="8">Pyrophosphate--fructose 6-phosphate 1-phosphotransferase</fullName>
        <ecNumber evidence="8">2.7.1.90</ecNumber>
    </recommendedName>
    <alternativeName>
        <fullName evidence="8">6-phosphofructokinase, pyrophosphate dependent</fullName>
    </alternativeName>
    <alternativeName>
        <fullName evidence="8">PPi-dependent phosphofructokinase</fullName>
        <shortName evidence="8">PPi-PFK</shortName>
    </alternativeName>
    <alternativeName>
        <fullName evidence="8">Pyrophosphate-dependent 6-phosphofructose-1-kinase</fullName>
    </alternativeName>
</protein>
<dbReference type="GO" id="GO:0006002">
    <property type="term" value="P:fructose 6-phosphate metabolic process"/>
    <property type="evidence" value="ECO:0007669"/>
    <property type="project" value="InterPro"/>
</dbReference>
<accession>A0A3Q9BR94</accession>
<keyword evidence="8" id="KW-0963">Cytoplasm</keyword>
<dbReference type="OrthoDB" id="9802503at2"/>
<comment type="cofactor">
    <cofactor evidence="1 8">
        <name>Mg(2+)</name>
        <dbReference type="ChEBI" id="CHEBI:18420"/>
    </cofactor>
</comment>
<sequence>MASGKILVAQGGGPTAVINQTLAGVVLEARRFRQVERIYGARHGVRGIIDEDFVDLTQETSHNLELVANTPSSALGSTRDKPDEKYCQEIFKVLRAHQIEHFFYIGGNDSSDTVRIVSLEAQKAGYPLRCIHIPKTIDNDLVGSDHTPGFPSAARFVAQAFAGANLDNAALPGVYVGVVMGRHAGFLTAASALGKKFPEDGPHLIYLPERDFSIEKFLIEVKAVYLRYGRCVVAVSEGIHDASGTPILSLLAKDLERDAHGNVQLSGTGALADLLCEEIKAKLGIKRVRGDTFGYLQRSFIGCVSDVDQREAREVGEKAVQFAMWGKHDGSVAIRRTGFYSVDYDLLPLDAVAGKTRTMEDEFISASGTDVTDAFRMYLRPLLGSAMPDAFRLRFSPVEKVLKRT</sequence>
<comment type="subcellular location">
    <subcellularLocation>
        <location evidence="8">Cytoplasm</location>
    </subcellularLocation>
</comment>
<dbReference type="InterPro" id="IPR000023">
    <property type="entry name" value="Phosphofructokinase_dom"/>
</dbReference>
<dbReference type="PIRSF" id="PIRSF036483">
    <property type="entry name" value="PFK_XF0274"/>
    <property type="match status" value="1"/>
</dbReference>
<evidence type="ECO:0000256" key="8">
    <source>
        <dbReference type="HAMAP-Rule" id="MF_01978"/>
    </source>
</evidence>
<dbReference type="Gene3D" id="3.40.50.460">
    <property type="entry name" value="Phosphofructokinase domain"/>
    <property type="match status" value="1"/>
</dbReference>
<dbReference type="GO" id="GO:0003872">
    <property type="term" value="F:6-phosphofructokinase activity"/>
    <property type="evidence" value="ECO:0007669"/>
    <property type="project" value="UniProtKB-UniRule"/>
</dbReference>
<evidence type="ECO:0000313" key="10">
    <source>
        <dbReference type="EMBL" id="AZP12592.1"/>
    </source>
</evidence>
<dbReference type="PANTHER" id="PTHR45770">
    <property type="entry name" value="ATP-DEPENDENT 6-PHOSPHOFRUCTOKINASE 1"/>
    <property type="match status" value="1"/>
</dbReference>
<dbReference type="NCBIfam" id="NF010675">
    <property type="entry name" value="PRK14072.1"/>
    <property type="match status" value="1"/>
</dbReference>
<dbReference type="GO" id="GO:0047334">
    <property type="term" value="F:diphosphate-fructose-6-phosphate 1-phosphotransferase activity"/>
    <property type="evidence" value="ECO:0007669"/>
    <property type="project" value="UniProtKB-EC"/>
</dbReference>
<dbReference type="EMBL" id="CP034464">
    <property type="protein sequence ID" value="AZP12592.1"/>
    <property type="molecule type" value="Genomic_DNA"/>
</dbReference>
<dbReference type="InterPro" id="IPR022953">
    <property type="entry name" value="ATP_PFK"/>
</dbReference>
<feature type="site" description="Important for catalytic activity; stabilizes the transition state when the phosphoryl donor is PPi" evidence="8">
    <location>
        <position position="135"/>
    </location>
</feature>
<evidence type="ECO:0000256" key="4">
    <source>
        <dbReference type="ARBA" id="ARBA00022723"/>
    </source>
</evidence>
<proteinExistence type="inferred from homology"/>
<dbReference type="InterPro" id="IPR011404">
    <property type="entry name" value="PPi-PFK"/>
</dbReference>
<dbReference type="KEGG" id="upv:EJN92_11610"/>
<gene>
    <name evidence="8" type="primary">pfp</name>
    <name evidence="10" type="ORF">EJN92_11610</name>
</gene>
<dbReference type="HAMAP" id="MF_01978">
    <property type="entry name" value="Phosphofructokinase_II_B2"/>
    <property type="match status" value="1"/>
</dbReference>
<comment type="similarity">
    <text evidence="8">Belongs to the phosphofructokinase type A (PFKA) family. PPi-dependent PFK group II subfamily. Clade 'B2' sub-subfamily.</text>
</comment>
<evidence type="ECO:0000256" key="3">
    <source>
        <dbReference type="ARBA" id="ARBA00022679"/>
    </source>
</evidence>
<keyword evidence="6 8" id="KW-0460">Magnesium</keyword>
<dbReference type="GO" id="GO:0005737">
    <property type="term" value="C:cytoplasm"/>
    <property type="evidence" value="ECO:0007669"/>
    <property type="project" value="UniProtKB-SubCell"/>
</dbReference>
<comment type="subunit">
    <text evidence="8">Homodimer.</text>
</comment>
<comment type="activity regulation">
    <text evidence="8">Non-allosteric.</text>
</comment>
<feature type="domain" description="Phosphofructokinase" evidence="9">
    <location>
        <begin position="5"/>
        <end position="322"/>
    </location>
</feature>
<feature type="binding site" evidence="8">
    <location>
        <position position="237"/>
    </location>
    <ligand>
        <name>substrate</name>
    </ligand>
</feature>
<feature type="binding site" evidence="8">
    <location>
        <position position="13"/>
    </location>
    <ligand>
        <name>diphosphate</name>
        <dbReference type="ChEBI" id="CHEBI:33019"/>
    </ligand>
</feature>
<reference evidence="10 11" key="1">
    <citation type="journal article" date="2011" name="Int. J. Syst. Evol. Microbiol.">
        <title>Description of Undibacterium oligocarboniphilum sp. nov., isolated from purified water, and Undibacterium pigrum strain CCUG 49012 as the type strain of Undibacterium parvum sp. nov., and emended descriptions of the genus Undibacterium and the species Undibacterium pigrum.</title>
        <authorList>
            <person name="Eder W."/>
            <person name="Wanner G."/>
            <person name="Ludwig W."/>
            <person name="Busse H.J."/>
            <person name="Ziemke-Kageler F."/>
            <person name="Lang E."/>
        </authorList>
    </citation>
    <scope>NUCLEOTIDE SEQUENCE [LARGE SCALE GENOMIC DNA]</scope>
    <source>
        <strain evidence="10 11">DSM 23061</strain>
    </source>
</reference>
<dbReference type="RefSeq" id="WP_126127971.1">
    <property type="nucleotide sequence ID" value="NZ_CP034464.1"/>
</dbReference>
<dbReference type="InterPro" id="IPR035966">
    <property type="entry name" value="PKF_sf"/>
</dbReference>
<dbReference type="GO" id="GO:0046872">
    <property type="term" value="F:metal ion binding"/>
    <property type="evidence" value="ECO:0007669"/>
    <property type="project" value="UniProtKB-KW"/>
</dbReference>
<keyword evidence="3 8" id="KW-0808">Transferase</keyword>
<evidence type="ECO:0000259" key="9">
    <source>
        <dbReference type="Pfam" id="PF00365"/>
    </source>
</evidence>
<feature type="binding site" evidence="8">
    <location>
        <position position="108"/>
    </location>
    <ligand>
        <name>Mg(2+)</name>
        <dbReference type="ChEBI" id="CHEBI:18420"/>
        <note>catalytic</note>
    </ligand>
</feature>
<dbReference type="UniPathway" id="UPA00109">
    <property type="reaction ID" value="UER00182"/>
</dbReference>
<evidence type="ECO:0000256" key="1">
    <source>
        <dbReference type="ARBA" id="ARBA00001946"/>
    </source>
</evidence>
<keyword evidence="8" id="KW-0324">Glycolysis</keyword>
<name>A0A3Q9BR94_9BURK</name>
<dbReference type="Proteomes" id="UP000275663">
    <property type="component" value="Chromosome"/>
</dbReference>